<dbReference type="Pfam" id="PF14871">
    <property type="entry name" value="GHL6"/>
    <property type="match status" value="1"/>
</dbReference>
<name>A0A2W2C6P6_9ACTN</name>
<protein>
    <recommendedName>
        <fullName evidence="3">Beta-galactosidase trimerisation domain-containing protein</fullName>
    </recommendedName>
</protein>
<comment type="caution">
    <text evidence="1">The sequence shown here is derived from an EMBL/GenBank/DDBJ whole genome shotgun (WGS) entry which is preliminary data.</text>
</comment>
<dbReference type="SUPFAM" id="SSF51445">
    <property type="entry name" value="(Trans)glycosidases"/>
    <property type="match status" value="1"/>
</dbReference>
<dbReference type="InterPro" id="IPR029062">
    <property type="entry name" value="Class_I_gatase-like"/>
</dbReference>
<dbReference type="CDD" id="cd03143">
    <property type="entry name" value="A4_beta-galactosidase_middle_domain"/>
    <property type="match status" value="1"/>
</dbReference>
<proteinExistence type="predicted"/>
<accession>A0A2W2C6P6</accession>
<dbReference type="Proteomes" id="UP000248764">
    <property type="component" value="Unassembled WGS sequence"/>
</dbReference>
<dbReference type="Gene3D" id="3.20.20.80">
    <property type="entry name" value="Glycosidases"/>
    <property type="match status" value="1"/>
</dbReference>
<reference evidence="1 2" key="1">
    <citation type="submission" date="2018-01" db="EMBL/GenBank/DDBJ databases">
        <title>Draft genome sequence of Jiangella sp. GTF31.</title>
        <authorList>
            <person name="Sahin N."/>
            <person name="Ay H."/>
            <person name="Saygin H."/>
        </authorList>
    </citation>
    <scope>NUCLEOTIDE SEQUENCE [LARGE SCALE GENOMIC DNA]</scope>
    <source>
        <strain evidence="1 2">GTF31</strain>
    </source>
</reference>
<evidence type="ECO:0000313" key="2">
    <source>
        <dbReference type="Proteomes" id="UP000248764"/>
    </source>
</evidence>
<dbReference type="Gene3D" id="3.40.50.880">
    <property type="match status" value="1"/>
</dbReference>
<dbReference type="EMBL" id="POTW01000021">
    <property type="protein sequence ID" value="PZF83829.1"/>
    <property type="molecule type" value="Genomic_DNA"/>
</dbReference>
<evidence type="ECO:0000313" key="1">
    <source>
        <dbReference type="EMBL" id="PZF83829.1"/>
    </source>
</evidence>
<sequence>MDGPDQETSPYLKQRESGDLIGDALRDSRANGLRFVARFDFSRLPSRFVDAHPEWAYRTADGDVCTADGLTNICPRSDYYEIRAAEILTDFVDRYDVDGLFFNWLQFPEASYRMDYYGPCHCTRCLDAFAREHPSADYPTGPDRDSYGSLVALNRRHLQRLADRFAALLKARRPEAALFLADARVDMVFLETNSPLGGAAHWWAHTPSELASANVIAHPEVPAMVHSAVNVGLPYRLIGEQPAQYTRYVGQALARGARPSAVVIGPPTTEHFAALPAAVPLLQLYQREHAMYGALEPAARVAVVRPRGGSALAALQDRSDFEEYRGLFESLQQAHVPFDVLGAEFMGELVARDVLSRYRVIAMPGGVATDDLSVSVRRYAEQGGAVVLTGDPAAAGTLPAGIRVERTLDGVRELGGRFGVRPDGAFGDRLPVLGTFWAVAGATGDGWFLSDQAPFGPPELTYGNETLTAHPLRFRHRIGEGTIAYLPWTAGVTKRRSGLSSVAGLVTDTVLDLLGDERTVRATISSSVEIVLGRAGGSLVIHLLNHSGGVPERLIDPQPAAGIVHVPGRLLSAQPVATSLTRRARLETALDGPDLAIEVAVTDVEVVRLD</sequence>
<evidence type="ECO:0008006" key="3">
    <source>
        <dbReference type="Google" id="ProtNLM"/>
    </source>
</evidence>
<keyword evidence="2" id="KW-1185">Reference proteome</keyword>
<dbReference type="InterPro" id="IPR028212">
    <property type="entry name" value="GHL6"/>
</dbReference>
<organism evidence="1 2">
    <name type="scientific">Jiangella anatolica</name>
    <dbReference type="NCBI Taxonomy" id="2670374"/>
    <lineage>
        <taxon>Bacteria</taxon>
        <taxon>Bacillati</taxon>
        <taxon>Actinomycetota</taxon>
        <taxon>Actinomycetes</taxon>
        <taxon>Jiangellales</taxon>
        <taxon>Jiangellaceae</taxon>
        <taxon>Jiangella</taxon>
    </lineage>
</organism>
<gene>
    <name evidence="1" type="ORF">C1I92_11135</name>
</gene>
<dbReference type="InterPro" id="IPR017853">
    <property type="entry name" value="GH"/>
</dbReference>
<dbReference type="AlphaFoldDB" id="A0A2W2C6P6"/>